<keyword evidence="9" id="KW-0289">Folate biosynthesis</keyword>
<dbReference type="EMBL" id="MASR01000001">
    <property type="protein sequence ID" value="OFE13511.1"/>
    <property type="molecule type" value="Genomic_DNA"/>
</dbReference>
<dbReference type="GO" id="GO:0004084">
    <property type="term" value="F:branched-chain-amino-acid transaminase activity"/>
    <property type="evidence" value="ECO:0007669"/>
    <property type="project" value="UniProtKB-EC"/>
</dbReference>
<comment type="pathway">
    <text evidence="10">Cofactor biosynthesis; tetrahydrofolate biosynthesis; 4-aminobenzoate from chorismate: step 2/2.</text>
</comment>
<evidence type="ECO:0000256" key="10">
    <source>
        <dbReference type="ARBA" id="ARBA00035633"/>
    </source>
</evidence>
<evidence type="ECO:0000256" key="14">
    <source>
        <dbReference type="ARBA" id="ARBA00049229"/>
    </source>
</evidence>
<reference evidence="20" key="1">
    <citation type="submission" date="2016-07" db="EMBL/GenBank/DDBJ databases">
        <authorList>
            <person name="Florea S."/>
            <person name="Webb J.S."/>
            <person name="Jaromczyk J."/>
            <person name="Schardl C.L."/>
        </authorList>
    </citation>
    <scope>NUCLEOTIDE SEQUENCE [LARGE SCALE GENOMIC DNA]</scope>
    <source>
        <strain evidence="20">KCTC 42131</strain>
    </source>
</reference>
<dbReference type="Proteomes" id="UP000175669">
    <property type="component" value="Unassembled WGS sequence"/>
</dbReference>
<comment type="similarity">
    <text evidence="6">Belongs to the class-IV pyridoxal-phosphate-dependent aminotransferase family.</text>
</comment>
<comment type="function">
    <text evidence="2">Acts on leucine, isoleucine and valine.</text>
</comment>
<comment type="pathway">
    <text evidence="3">Amino-acid biosynthesis; L-isoleucine biosynthesis; L-isoleucine from 2-oxobutanoate: step 4/4.</text>
</comment>
<dbReference type="InterPro" id="IPR001544">
    <property type="entry name" value="Aminotrans_IV"/>
</dbReference>
<dbReference type="EC" id="4.1.3.38" evidence="11"/>
<dbReference type="InterPro" id="IPR050571">
    <property type="entry name" value="Class-IV_PLP-Dep_Aminotrnsfr"/>
</dbReference>
<evidence type="ECO:0000256" key="5">
    <source>
        <dbReference type="ARBA" id="ARBA00005072"/>
    </source>
</evidence>
<sequence>MSRTVFLNGDYLPAEKAAISVFDRGFLFGDGVYEVIPVVMGKLVDEDYSVERLRRSLSALEIAWPFSEADYLVMLRELIRRDDIAEGSVYVQITRGIAERDFAYPPHAKSTIMAYTSTRNLLNNPAAETGVKVVSVPDLRWQRRDIKSLNLLGQCMAKQQAAAQGAFEAWMVEDGAVTEGASSSAFIIKDRTIVTRALSNSILPGIRRRVILELAEQSGMTLIERSFTLAEAMTAEEAFLSSATTLVMPVVSIDGTLIADGRPGPLTQTLRNLYIESLLAEAAGK</sequence>
<proteinExistence type="inferred from homology"/>
<dbReference type="PANTHER" id="PTHR42743">
    <property type="entry name" value="AMINO-ACID AMINOTRANSFERASE"/>
    <property type="match status" value="1"/>
</dbReference>
<evidence type="ECO:0000256" key="1">
    <source>
        <dbReference type="ARBA" id="ARBA00001933"/>
    </source>
</evidence>
<dbReference type="InterPro" id="IPR043132">
    <property type="entry name" value="BCAT-like_C"/>
</dbReference>
<dbReference type="STRING" id="1524254.PHACT_10485"/>
<dbReference type="InterPro" id="IPR036038">
    <property type="entry name" value="Aminotransferase-like"/>
</dbReference>
<keyword evidence="19" id="KW-0032">Aminotransferase</keyword>
<dbReference type="AlphaFoldDB" id="A0A1E8CM08"/>
<keyword evidence="19" id="KW-0808">Transferase</keyword>
<gene>
    <name evidence="19" type="ORF">PHACT_10485</name>
</gene>
<keyword evidence="20" id="KW-1185">Reference proteome</keyword>
<organism evidence="19 20">
    <name type="scientific">Pseudohongiella acticola</name>
    <dbReference type="NCBI Taxonomy" id="1524254"/>
    <lineage>
        <taxon>Bacteria</taxon>
        <taxon>Pseudomonadati</taxon>
        <taxon>Pseudomonadota</taxon>
        <taxon>Gammaproteobacteria</taxon>
        <taxon>Pseudomonadales</taxon>
        <taxon>Pseudohongiellaceae</taxon>
        <taxon>Pseudohongiella</taxon>
    </lineage>
</organism>
<evidence type="ECO:0000256" key="7">
    <source>
        <dbReference type="ARBA" id="ARBA00013053"/>
    </source>
</evidence>
<evidence type="ECO:0000256" key="18">
    <source>
        <dbReference type="ARBA" id="ARBA00080135"/>
    </source>
</evidence>
<dbReference type="RefSeq" id="WP_070117728.1">
    <property type="nucleotide sequence ID" value="NZ_MASR01000001.1"/>
</dbReference>
<evidence type="ECO:0000256" key="9">
    <source>
        <dbReference type="ARBA" id="ARBA00022909"/>
    </source>
</evidence>
<dbReference type="Gene3D" id="3.30.470.10">
    <property type="match status" value="1"/>
</dbReference>
<evidence type="ECO:0000256" key="12">
    <source>
        <dbReference type="ARBA" id="ARBA00048212"/>
    </source>
</evidence>
<evidence type="ECO:0000256" key="16">
    <source>
        <dbReference type="ARBA" id="ARBA00054027"/>
    </source>
</evidence>
<comment type="pathway">
    <text evidence="5">Amino-acid biosynthesis; L-leucine biosynthesis; L-leucine from 3-methyl-2-oxobutanoate: step 4/4.</text>
</comment>
<evidence type="ECO:0000256" key="6">
    <source>
        <dbReference type="ARBA" id="ARBA00009320"/>
    </source>
</evidence>
<dbReference type="NCBIfam" id="NF005209">
    <property type="entry name" value="PRK06680.1"/>
    <property type="match status" value="1"/>
</dbReference>
<evidence type="ECO:0000313" key="20">
    <source>
        <dbReference type="Proteomes" id="UP000175669"/>
    </source>
</evidence>
<comment type="pathway">
    <text evidence="4">Amino-acid biosynthesis; L-valine biosynthesis; L-valine from pyruvate: step 4/4.</text>
</comment>
<dbReference type="SUPFAM" id="SSF56752">
    <property type="entry name" value="D-aminoacid aminotransferase-like PLP-dependent enzymes"/>
    <property type="match status" value="1"/>
</dbReference>
<dbReference type="PANTHER" id="PTHR42743:SF11">
    <property type="entry name" value="AMINODEOXYCHORISMATE LYASE"/>
    <property type="match status" value="1"/>
</dbReference>
<evidence type="ECO:0000256" key="3">
    <source>
        <dbReference type="ARBA" id="ARBA00004824"/>
    </source>
</evidence>
<evidence type="ECO:0000256" key="2">
    <source>
        <dbReference type="ARBA" id="ARBA00003109"/>
    </source>
</evidence>
<dbReference type="FunFam" id="3.20.10.10:FF:000002">
    <property type="entry name" value="D-alanine aminotransferase"/>
    <property type="match status" value="1"/>
</dbReference>
<evidence type="ECO:0000256" key="17">
    <source>
        <dbReference type="ARBA" id="ARBA00069174"/>
    </source>
</evidence>
<comment type="catalytic activity">
    <reaction evidence="13">
        <text>L-isoleucine + 2-oxoglutarate = (S)-3-methyl-2-oxopentanoate + L-glutamate</text>
        <dbReference type="Rhea" id="RHEA:24801"/>
        <dbReference type="ChEBI" id="CHEBI:16810"/>
        <dbReference type="ChEBI" id="CHEBI:29985"/>
        <dbReference type="ChEBI" id="CHEBI:35146"/>
        <dbReference type="ChEBI" id="CHEBI:58045"/>
        <dbReference type="EC" id="2.6.1.42"/>
    </reaction>
</comment>
<dbReference type="GO" id="GO:0005829">
    <property type="term" value="C:cytosol"/>
    <property type="evidence" value="ECO:0007669"/>
    <property type="project" value="TreeGrafter"/>
</dbReference>
<evidence type="ECO:0000256" key="11">
    <source>
        <dbReference type="ARBA" id="ARBA00035676"/>
    </source>
</evidence>
<dbReference type="Pfam" id="PF01063">
    <property type="entry name" value="Aminotran_4"/>
    <property type="match status" value="1"/>
</dbReference>
<dbReference type="GO" id="GO:0008652">
    <property type="term" value="P:amino acid biosynthetic process"/>
    <property type="evidence" value="ECO:0007669"/>
    <property type="project" value="UniProtKB-ARBA"/>
</dbReference>
<evidence type="ECO:0000256" key="13">
    <source>
        <dbReference type="ARBA" id="ARBA00048798"/>
    </source>
</evidence>
<evidence type="ECO:0000256" key="15">
    <source>
        <dbReference type="ARBA" id="ARBA00049529"/>
    </source>
</evidence>
<comment type="function">
    <text evidence="16">Involved in the biosynthesis of p-aminobenzoate (PABA), a precursor of tetrahydrofolate. Converts 4-amino-4-deoxychorismate into 4-aminobenzoate (PABA) and pyruvate.</text>
</comment>
<dbReference type="GO" id="GO:0046656">
    <property type="term" value="P:folic acid biosynthetic process"/>
    <property type="evidence" value="ECO:0007669"/>
    <property type="project" value="UniProtKB-KW"/>
</dbReference>
<dbReference type="Gene3D" id="3.20.10.10">
    <property type="entry name" value="D-amino Acid Aminotransferase, subunit A, domain 2"/>
    <property type="match status" value="1"/>
</dbReference>
<dbReference type="InterPro" id="IPR043131">
    <property type="entry name" value="BCAT-like_N"/>
</dbReference>
<comment type="catalytic activity">
    <reaction evidence="12">
        <text>L-valine + 2-oxoglutarate = 3-methyl-2-oxobutanoate + L-glutamate</text>
        <dbReference type="Rhea" id="RHEA:24813"/>
        <dbReference type="ChEBI" id="CHEBI:11851"/>
        <dbReference type="ChEBI" id="CHEBI:16810"/>
        <dbReference type="ChEBI" id="CHEBI:29985"/>
        <dbReference type="ChEBI" id="CHEBI:57762"/>
        <dbReference type="EC" id="2.6.1.42"/>
    </reaction>
</comment>
<evidence type="ECO:0000313" key="19">
    <source>
        <dbReference type="EMBL" id="OFE13511.1"/>
    </source>
</evidence>
<comment type="catalytic activity">
    <reaction evidence="15">
        <text>4-amino-4-deoxychorismate = 4-aminobenzoate + pyruvate + H(+)</text>
        <dbReference type="Rhea" id="RHEA:16201"/>
        <dbReference type="ChEBI" id="CHEBI:15361"/>
        <dbReference type="ChEBI" id="CHEBI:15378"/>
        <dbReference type="ChEBI" id="CHEBI:17836"/>
        <dbReference type="ChEBI" id="CHEBI:58406"/>
        <dbReference type="EC" id="4.1.3.38"/>
    </reaction>
</comment>
<accession>A0A1E8CM08</accession>
<name>A0A1E8CM08_9GAMM</name>
<protein>
    <recommendedName>
        <fullName evidence="17">Aminodeoxychorismate lyase</fullName>
        <ecNumber evidence="7">2.6.1.42</ecNumber>
        <ecNumber evidence="11">4.1.3.38</ecNumber>
    </recommendedName>
    <alternativeName>
        <fullName evidence="18">4-amino-4-deoxychorismate lyase</fullName>
    </alternativeName>
</protein>
<evidence type="ECO:0000256" key="4">
    <source>
        <dbReference type="ARBA" id="ARBA00004931"/>
    </source>
</evidence>
<dbReference type="EC" id="2.6.1.42" evidence="7"/>
<evidence type="ECO:0000256" key="8">
    <source>
        <dbReference type="ARBA" id="ARBA00022898"/>
    </source>
</evidence>
<comment type="catalytic activity">
    <reaction evidence="14">
        <text>L-leucine + 2-oxoglutarate = 4-methyl-2-oxopentanoate + L-glutamate</text>
        <dbReference type="Rhea" id="RHEA:18321"/>
        <dbReference type="ChEBI" id="CHEBI:16810"/>
        <dbReference type="ChEBI" id="CHEBI:17865"/>
        <dbReference type="ChEBI" id="CHEBI:29985"/>
        <dbReference type="ChEBI" id="CHEBI:57427"/>
        <dbReference type="EC" id="2.6.1.42"/>
    </reaction>
</comment>
<dbReference type="OrthoDB" id="21319at2"/>
<comment type="caution">
    <text evidence="19">The sequence shown here is derived from an EMBL/GenBank/DDBJ whole genome shotgun (WGS) entry which is preliminary data.</text>
</comment>
<comment type="cofactor">
    <cofactor evidence="1">
        <name>pyridoxal 5'-phosphate</name>
        <dbReference type="ChEBI" id="CHEBI:597326"/>
    </cofactor>
</comment>
<keyword evidence="8" id="KW-0663">Pyridoxal phosphate</keyword>
<dbReference type="GO" id="GO:0008696">
    <property type="term" value="F:4-amino-4-deoxychorismate lyase activity"/>
    <property type="evidence" value="ECO:0007669"/>
    <property type="project" value="UniProtKB-EC"/>
</dbReference>